<proteinExistence type="predicted"/>
<evidence type="ECO:0000256" key="3">
    <source>
        <dbReference type="ARBA" id="ARBA00023125"/>
    </source>
</evidence>
<accession>A0A438NBE4</accession>
<dbReference type="AlphaFoldDB" id="A0A438NBE4"/>
<dbReference type="GO" id="GO:0006351">
    <property type="term" value="P:DNA-templated transcription"/>
    <property type="evidence" value="ECO:0007669"/>
    <property type="project" value="InterPro"/>
</dbReference>
<dbReference type="InterPro" id="IPR052073">
    <property type="entry name" value="Amide_Lactam_Regulators"/>
</dbReference>
<evidence type="ECO:0000256" key="4">
    <source>
        <dbReference type="ARBA" id="ARBA00023163"/>
    </source>
</evidence>
<dbReference type="GO" id="GO:0008270">
    <property type="term" value="F:zinc ion binding"/>
    <property type="evidence" value="ECO:0007669"/>
    <property type="project" value="InterPro"/>
</dbReference>
<dbReference type="OrthoDB" id="39175at2759"/>
<evidence type="ECO:0000313" key="8">
    <source>
        <dbReference type="EMBL" id="RVX73092.1"/>
    </source>
</evidence>
<comment type="caution">
    <text evidence="8">The sequence shown here is derived from an EMBL/GenBank/DDBJ whole genome shotgun (WGS) entry which is preliminary data.</text>
</comment>
<evidence type="ECO:0000313" key="9">
    <source>
        <dbReference type="Proteomes" id="UP000288859"/>
    </source>
</evidence>
<dbReference type="Proteomes" id="UP000288859">
    <property type="component" value="Unassembled WGS sequence"/>
</dbReference>
<keyword evidence="4" id="KW-0804">Transcription</keyword>
<dbReference type="InterPro" id="IPR007219">
    <property type="entry name" value="XnlR_reg_dom"/>
</dbReference>
<dbReference type="EMBL" id="NAJM01000009">
    <property type="protein sequence ID" value="RVX73092.1"/>
    <property type="molecule type" value="Genomic_DNA"/>
</dbReference>
<evidence type="ECO:0000259" key="7">
    <source>
        <dbReference type="SMART" id="SM00906"/>
    </source>
</evidence>
<evidence type="ECO:0000256" key="2">
    <source>
        <dbReference type="ARBA" id="ARBA00023015"/>
    </source>
</evidence>
<evidence type="ECO:0000256" key="1">
    <source>
        <dbReference type="ARBA" id="ARBA00022833"/>
    </source>
</evidence>
<evidence type="ECO:0000256" key="5">
    <source>
        <dbReference type="ARBA" id="ARBA00023242"/>
    </source>
</evidence>
<dbReference type="Pfam" id="PF04082">
    <property type="entry name" value="Fungal_trans"/>
    <property type="match status" value="1"/>
</dbReference>
<name>A0A438NBE4_EXOME</name>
<dbReference type="CDD" id="cd12148">
    <property type="entry name" value="fungal_TF_MHR"/>
    <property type="match status" value="1"/>
</dbReference>
<dbReference type="PANTHER" id="PTHR47171">
    <property type="entry name" value="FARA-RELATED"/>
    <property type="match status" value="1"/>
</dbReference>
<gene>
    <name evidence="8" type="ORF">B0A52_02218</name>
</gene>
<dbReference type="SMART" id="SM00906">
    <property type="entry name" value="Fungal_trans"/>
    <property type="match status" value="1"/>
</dbReference>
<feature type="compositionally biased region" description="Basic and acidic residues" evidence="6">
    <location>
        <begin position="150"/>
        <end position="162"/>
    </location>
</feature>
<keyword evidence="1" id="KW-0862">Zinc</keyword>
<organism evidence="8 9">
    <name type="scientific">Exophiala mesophila</name>
    <name type="common">Black yeast-like fungus</name>
    <dbReference type="NCBI Taxonomy" id="212818"/>
    <lineage>
        <taxon>Eukaryota</taxon>
        <taxon>Fungi</taxon>
        <taxon>Dikarya</taxon>
        <taxon>Ascomycota</taxon>
        <taxon>Pezizomycotina</taxon>
        <taxon>Eurotiomycetes</taxon>
        <taxon>Chaetothyriomycetidae</taxon>
        <taxon>Chaetothyriales</taxon>
        <taxon>Herpotrichiellaceae</taxon>
        <taxon>Exophiala</taxon>
    </lineage>
</organism>
<feature type="region of interest" description="Disordered" evidence="6">
    <location>
        <begin position="574"/>
        <end position="593"/>
    </location>
</feature>
<dbReference type="PANTHER" id="PTHR47171:SF3">
    <property type="entry name" value="FARA-RELATED"/>
    <property type="match status" value="1"/>
</dbReference>
<feature type="domain" description="Xylanolytic transcriptional activator regulatory" evidence="7">
    <location>
        <begin position="316"/>
        <end position="387"/>
    </location>
</feature>
<feature type="region of interest" description="Disordered" evidence="6">
    <location>
        <begin position="150"/>
        <end position="171"/>
    </location>
</feature>
<sequence>MSSTNILHLSTSGHVLLRPKSKSVFSQTCSALLTLFSWRPVGNHLRHDPAARDWCATTVTPAKSNAILKSEAENRAVVVPSTVWYARKDTHVVTRPLQPAENQYPRRRHSKRATVRQKYASPMLAESSLRPENDFGNVSTQHTIETLDLTEHSNVDQRRERSLPVQSPYLGDTSNLLAEKPTLRPDHENTTVFSTRLREQVLQIPGVVSLPSELVFEAYADMYFEHLCHRFPVVEREDLFPVKRSIPLCQAICMVGSMLRQPRGEAPLAESEQYYTAAKMLIHLDYESDFIAILKTMCLLMTWNIKGHLILTFDCAWQWLGMACRLLNQMGLHLNQTYTRMSNPKITRRIAWCIFIQDQLLSAAMGRPTAIKLHEFDVPPPTSDDFEVITRPEILFIELAKLAVILGRIQDLHARQPDNMQERSLILESLKTWLDDLPDEARLYDKTNHRIYRRSVSETHIMYFVVVITFFNLFGDQRLFSACSLATLVASSCVTRLYHEMYIRDDINYLLGINTWYMMVAAVPQLLYNTTPQQSDMCAQELDILVQALQHMKVKFAGAISVLSTINGLRASRSHLKTRTGSPASSGERHSEGTPYDMIDLRGLFPFPASFSPRIDLTLVDGSQWMNSDLVDPLWAHEDFGCIFDEFWNVPMSPFGTGGLQMGEN</sequence>
<protein>
    <recommendedName>
        <fullName evidence="7">Xylanolytic transcriptional activator regulatory domain-containing protein</fullName>
    </recommendedName>
</protein>
<keyword evidence="5" id="KW-0539">Nucleus</keyword>
<keyword evidence="3" id="KW-0238">DNA-binding</keyword>
<dbReference type="GO" id="GO:0003677">
    <property type="term" value="F:DNA binding"/>
    <property type="evidence" value="ECO:0007669"/>
    <property type="project" value="UniProtKB-KW"/>
</dbReference>
<keyword evidence="2" id="KW-0805">Transcription regulation</keyword>
<evidence type="ECO:0000256" key="6">
    <source>
        <dbReference type="SAM" id="MobiDB-lite"/>
    </source>
</evidence>
<dbReference type="VEuPathDB" id="FungiDB:PV10_07994"/>
<reference evidence="8 9" key="1">
    <citation type="submission" date="2017-03" db="EMBL/GenBank/DDBJ databases">
        <title>Genomes of endolithic fungi from Antarctica.</title>
        <authorList>
            <person name="Coleine C."/>
            <person name="Masonjones S."/>
            <person name="Stajich J.E."/>
        </authorList>
    </citation>
    <scope>NUCLEOTIDE SEQUENCE [LARGE SCALE GENOMIC DNA]</scope>
    <source>
        <strain evidence="8 9">CCFEE 6314</strain>
    </source>
</reference>